<reference evidence="7 8" key="1">
    <citation type="journal article" date="2016" name="Genome Announc.">
        <title>Complete Genome and Plasmid Sequences for Rhodococcus fascians D188 and Draft Sequences for Rhodococcus Isolates PBTS 1 and PBTS 2.</title>
        <authorList>
            <person name="Stamler R.A."/>
            <person name="Vereecke D."/>
            <person name="Zhang Y."/>
            <person name="Schilkey F."/>
            <person name="Devitt N."/>
            <person name="Randall J.J."/>
        </authorList>
    </citation>
    <scope>NUCLEOTIDE SEQUENCE [LARGE SCALE GENOMIC DNA]</scope>
    <source>
        <strain evidence="7 8">PBTS2</strain>
    </source>
</reference>
<dbReference type="GO" id="GO:0003677">
    <property type="term" value="F:DNA binding"/>
    <property type="evidence" value="ECO:0007669"/>
    <property type="project" value="UniProtKB-KW"/>
</dbReference>
<keyword evidence="7" id="KW-0808">Transferase</keyword>
<dbReference type="SMART" id="SM00345">
    <property type="entry name" value="HTH_GNTR"/>
    <property type="match status" value="1"/>
</dbReference>
<dbReference type="Gene3D" id="3.40.640.10">
    <property type="entry name" value="Type I PLP-dependent aspartate aminotransferase-like (Major domain)"/>
    <property type="match status" value="1"/>
</dbReference>
<name>A0A143QFY0_RHOFA</name>
<dbReference type="PRINTS" id="PR00035">
    <property type="entry name" value="HTHGNTR"/>
</dbReference>
<accession>A0A143QFY0</accession>
<dbReference type="SUPFAM" id="SSF46785">
    <property type="entry name" value="Winged helix' DNA-binding domain"/>
    <property type="match status" value="1"/>
</dbReference>
<dbReference type="SUPFAM" id="SSF53383">
    <property type="entry name" value="PLP-dependent transferases"/>
    <property type="match status" value="1"/>
</dbReference>
<evidence type="ECO:0000313" key="7">
    <source>
        <dbReference type="EMBL" id="AMY22085.1"/>
    </source>
</evidence>
<evidence type="ECO:0000259" key="6">
    <source>
        <dbReference type="PROSITE" id="PS50949"/>
    </source>
</evidence>
<dbReference type="EC" id="2.6.1.39" evidence="7"/>
<keyword evidence="8" id="KW-1185">Reference proteome</keyword>
<gene>
    <name evidence="7" type="primary">lysN_1</name>
    <name evidence="7" type="ORF">A3Q41_00767</name>
</gene>
<protein>
    <submittedName>
        <fullName evidence="7">2-aminoadipate transaminase</fullName>
        <ecNumber evidence="7">2.6.1.39</ecNumber>
    </submittedName>
</protein>
<dbReference type="Pfam" id="PF00392">
    <property type="entry name" value="GntR"/>
    <property type="match status" value="1"/>
</dbReference>
<dbReference type="InterPro" id="IPR015424">
    <property type="entry name" value="PyrdxlP-dep_Trfase"/>
</dbReference>
<dbReference type="InterPro" id="IPR036390">
    <property type="entry name" value="WH_DNA-bd_sf"/>
</dbReference>
<organism evidence="7 8">
    <name type="scientific">Rhodococcoides fascians</name>
    <name type="common">Rhodococcus fascians</name>
    <dbReference type="NCBI Taxonomy" id="1828"/>
    <lineage>
        <taxon>Bacteria</taxon>
        <taxon>Bacillati</taxon>
        <taxon>Actinomycetota</taxon>
        <taxon>Actinomycetes</taxon>
        <taxon>Mycobacteriales</taxon>
        <taxon>Nocardiaceae</taxon>
        <taxon>Rhodococcoides</taxon>
    </lineage>
</organism>
<dbReference type="InterPro" id="IPR036388">
    <property type="entry name" value="WH-like_DNA-bd_sf"/>
</dbReference>
<comment type="similarity">
    <text evidence="1">In the C-terminal section; belongs to the class-I pyridoxal-phosphate-dependent aminotransferase family.</text>
</comment>
<reference evidence="8" key="2">
    <citation type="submission" date="2016-04" db="EMBL/GenBank/DDBJ databases">
        <title>Complete Genome and Plasmid Sequences for Rhodococcus fascians D188 and Draft Sequences for Rhodococcus spp. Isolates PBTS 1 and PBTS 2.</title>
        <authorList>
            <person name="Stamer R."/>
            <person name="Vereecke D."/>
            <person name="Zhang Y."/>
            <person name="Schilkey F."/>
            <person name="Devitt N."/>
            <person name="Randall J."/>
        </authorList>
    </citation>
    <scope>NUCLEOTIDE SEQUENCE [LARGE SCALE GENOMIC DNA]</scope>
    <source>
        <strain evidence="8">PBTS2</strain>
    </source>
</reference>
<dbReference type="GO" id="GO:0047536">
    <property type="term" value="F:2-aminoadipate transaminase activity"/>
    <property type="evidence" value="ECO:0007669"/>
    <property type="project" value="UniProtKB-EC"/>
</dbReference>
<evidence type="ECO:0000256" key="5">
    <source>
        <dbReference type="ARBA" id="ARBA00023163"/>
    </source>
</evidence>
<evidence type="ECO:0000313" key="8">
    <source>
        <dbReference type="Proteomes" id="UP000076038"/>
    </source>
</evidence>
<keyword evidence="2" id="KW-0663">Pyridoxal phosphate</keyword>
<evidence type="ECO:0000256" key="3">
    <source>
        <dbReference type="ARBA" id="ARBA00023015"/>
    </source>
</evidence>
<sequence>MGCMASRVLNATSLARDLGSWRGDASADGSGRRKASRSTYRALADGVRLLIHDGRIPLGVGLPSERDLSAALDLSRTTITSSYSVLRDEGYLISKQGSRSTVALPAAPTPNGMLIQSTSPSGPVVDMSHAAMSAADGTMTAAYESALQALPTYLPTHGMEPIGLAVLREAIAQRFVERGLPTTADQIMVTSGAQQAVRLLLGTLTAPGDRVLIDHPTYPNALEAIRRVGARPVPVPVRPVEGDWDLDGIRSAARQTAAKVAYLIPDFHNPTGQVLDAEGRAELARITRDTRMTLIVDETMVDLWLDAPPPPPVASFGRVSGSDIVTIGSASKSFWGGLRIGWIRAHPSLVSQLAGSRAAHDLGTSIVDQLASSFLLQDAEPALEVRRSQLRERRDVLEDALAEHVPEWKYRRSEGGMSLWLQLPAPVSSALAATAPAFGAVLAAGPRFGVEGAFERYLRLPYTREPQELRAAVAATAAAYRALAPSVESEQPALVF</sequence>
<dbReference type="PANTHER" id="PTHR46577">
    <property type="entry name" value="HTH-TYPE TRANSCRIPTIONAL REGULATORY PROTEIN GABR"/>
    <property type="match status" value="1"/>
</dbReference>
<dbReference type="InterPro" id="IPR051446">
    <property type="entry name" value="HTH_trans_reg/aminotransferase"/>
</dbReference>
<keyword evidence="3" id="KW-0805">Transcription regulation</keyword>
<proteinExistence type="inferred from homology"/>
<dbReference type="Gene3D" id="1.10.10.10">
    <property type="entry name" value="Winged helix-like DNA-binding domain superfamily/Winged helix DNA-binding domain"/>
    <property type="match status" value="1"/>
</dbReference>
<keyword evidence="7" id="KW-0032">Aminotransferase</keyword>
<dbReference type="InterPro" id="IPR015421">
    <property type="entry name" value="PyrdxlP-dep_Trfase_major"/>
</dbReference>
<dbReference type="GO" id="GO:0030170">
    <property type="term" value="F:pyridoxal phosphate binding"/>
    <property type="evidence" value="ECO:0007669"/>
    <property type="project" value="InterPro"/>
</dbReference>
<evidence type="ECO:0000256" key="4">
    <source>
        <dbReference type="ARBA" id="ARBA00023125"/>
    </source>
</evidence>
<dbReference type="Pfam" id="PF00155">
    <property type="entry name" value="Aminotran_1_2"/>
    <property type="match status" value="1"/>
</dbReference>
<dbReference type="CDD" id="cd00609">
    <property type="entry name" value="AAT_like"/>
    <property type="match status" value="1"/>
</dbReference>
<evidence type="ECO:0000256" key="1">
    <source>
        <dbReference type="ARBA" id="ARBA00005384"/>
    </source>
</evidence>
<dbReference type="Proteomes" id="UP000076038">
    <property type="component" value="Chromosome"/>
</dbReference>
<dbReference type="PROSITE" id="PS50949">
    <property type="entry name" value="HTH_GNTR"/>
    <property type="match status" value="1"/>
</dbReference>
<feature type="domain" description="HTH gntR-type" evidence="6">
    <location>
        <begin position="37"/>
        <end position="105"/>
    </location>
</feature>
<evidence type="ECO:0000256" key="2">
    <source>
        <dbReference type="ARBA" id="ARBA00022898"/>
    </source>
</evidence>
<dbReference type="CDD" id="cd07377">
    <property type="entry name" value="WHTH_GntR"/>
    <property type="match status" value="1"/>
</dbReference>
<keyword evidence="4" id="KW-0238">DNA-binding</keyword>
<dbReference type="KEGG" id="rhs:A3Q41_00767"/>
<dbReference type="InterPro" id="IPR004839">
    <property type="entry name" value="Aminotransferase_I/II_large"/>
</dbReference>
<dbReference type="EMBL" id="CP015220">
    <property type="protein sequence ID" value="AMY22085.1"/>
    <property type="molecule type" value="Genomic_DNA"/>
</dbReference>
<dbReference type="PANTHER" id="PTHR46577:SF1">
    <property type="entry name" value="HTH-TYPE TRANSCRIPTIONAL REGULATORY PROTEIN GABR"/>
    <property type="match status" value="1"/>
</dbReference>
<dbReference type="InterPro" id="IPR000524">
    <property type="entry name" value="Tscrpt_reg_HTH_GntR"/>
</dbReference>
<dbReference type="PATRIC" id="fig|1653479.3.peg.785"/>
<dbReference type="AlphaFoldDB" id="A0A143QFY0"/>
<dbReference type="GO" id="GO:0003700">
    <property type="term" value="F:DNA-binding transcription factor activity"/>
    <property type="evidence" value="ECO:0007669"/>
    <property type="project" value="InterPro"/>
</dbReference>
<keyword evidence="5" id="KW-0804">Transcription</keyword>